<evidence type="ECO:0000313" key="2">
    <source>
        <dbReference type="EMBL" id="MFD0884088.1"/>
    </source>
</evidence>
<dbReference type="Pfam" id="PF00092">
    <property type="entry name" value="VWA"/>
    <property type="match status" value="1"/>
</dbReference>
<accession>A0ABW3DJP9</accession>
<dbReference type="InterPro" id="IPR002035">
    <property type="entry name" value="VWF_A"/>
</dbReference>
<dbReference type="SMART" id="SM00327">
    <property type="entry name" value="VWA"/>
    <property type="match status" value="1"/>
</dbReference>
<dbReference type="SUPFAM" id="SSF53300">
    <property type="entry name" value="vWA-like"/>
    <property type="match status" value="1"/>
</dbReference>
<evidence type="ECO:0000259" key="1">
    <source>
        <dbReference type="PROSITE" id="PS50234"/>
    </source>
</evidence>
<reference evidence="3" key="1">
    <citation type="journal article" date="2019" name="Int. J. Syst. Evol. Microbiol.">
        <title>The Global Catalogue of Microorganisms (GCM) 10K type strain sequencing project: providing services to taxonomists for standard genome sequencing and annotation.</title>
        <authorList>
            <consortium name="The Broad Institute Genomics Platform"/>
            <consortium name="The Broad Institute Genome Sequencing Center for Infectious Disease"/>
            <person name="Wu L."/>
            <person name="Ma J."/>
        </authorList>
    </citation>
    <scope>NUCLEOTIDE SEQUENCE [LARGE SCALE GENOMIC DNA]</scope>
    <source>
        <strain evidence="3">CCUG 62974</strain>
    </source>
</reference>
<keyword evidence="3" id="KW-1185">Reference proteome</keyword>
<dbReference type="InterPro" id="IPR036086">
    <property type="entry name" value="ParB/Sulfiredoxin_sf"/>
</dbReference>
<organism evidence="2 3">
    <name type="scientific">Streptosporangium algeriense</name>
    <dbReference type="NCBI Taxonomy" id="1682748"/>
    <lineage>
        <taxon>Bacteria</taxon>
        <taxon>Bacillati</taxon>
        <taxon>Actinomycetota</taxon>
        <taxon>Actinomycetes</taxon>
        <taxon>Streptosporangiales</taxon>
        <taxon>Streptosporangiaceae</taxon>
        <taxon>Streptosporangium</taxon>
    </lineage>
</organism>
<dbReference type="InterPro" id="IPR036465">
    <property type="entry name" value="vWFA_dom_sf"/>
</dbReference>
<dbReference type="EMBL" id="JBHTHX010000113">
    <property type="protein sequence ID" value="MFD0884088.1"/>
    <property type="molecule type" value="Genomic_DNA"/>
</dbReference>
<name>A0ABW3DJP9_9ACTN</name>
<dbReference type="InterPro" id="IPR003115">
    <property type="entry name" value="ParB_N"/>
</dbReference>
<gene>
    <name evidence="2" type="ORF">ACFQ08_05920</name>
</gene>
<evidence type="ECO:0000313" key="3">
    <source>
        <dbReference type="Proteomes" id="UP001597024"/>
    </source>
</evidence>
<feature type="domain" description="VWFA" evidence="1">
    <location>
        <begin position="159"/>
        <end position="361"/>
    </location>
</feature>
<dbReference type="Gene3D" id="3.40.50.410">
    <property type="entry name" value="von Willebrand factor, type A domain"/>
    <property type="match status" value="1"/>
</dbReference>
<comment type="caution">
    <text evidence="2">The sequence shown here is derived from an EMBL/GenBank/DDBJ whole genome shotgun (WGS) entry which is preliminary data.</text>
</comment>
<protein>
    <submittedName>
        <fullName evidence="2">VWA domain-containing protein</fullName>
    </submittedName>
</protein>
<sequence>MRAFNDARGDGRLAVPPAFEIDADGPHLVPIADLADSDSPRLDGVNIEHAQGLADSTAELPPILVHRPTMRVIDGMHRLCAAILRGRRTIAVRFFSGSEKDAFVLAVHANVAHGLPLSLADRTASAERVMGSHPEWSDRATATVTGLSRSWSRLNLGTRLLTLLDVSGTMALPVPGTGLTRMRAITRIATEGIKLFPVKSEIGVWEFSTNLDGRGVDYRETVPVGPLTENLDGVLRRDLINRRLAATRARATGDTGLNDTLAAAYRRMNEEYQGDKINTVVVLTDGAGNDDPEGGIGDREILRRLKREYDPERPVSILIIAFGPDAPKGRRQMEALARATGGEAYIAKDIGQVRTFFLEGMRRRLCAPHC</sequence>
<dbReference type="Proteomes" id="UP001597024">
    <property type="component" value="Unassembled WGS sequence"/>
</dbReference>
<dbReference type="PROSITE" id="PS50234">
    <property type="entry name" value="VWFA"/>
    <property type="match status" value="1"/>
</dbReference>
<proteinExistence type="predicted"/>
<dbReference type="SUPFAM" id="SSF110849">
    <property type="entry name" value="ParB/Sulfiredoxin"/>
    <property type="match status" value="1"/>
</dbReference>
<dbReference type="SMART" id="SM00470">
    <property type="entry name" value="ParB"/>
    <property type="match status" value="1"/>
</dbReference>